<proteinExistence type="predicted"/>
<dbReference type="PANTHER" id="PTHR11738:SF186">
    <property type="entry name" value="OSTEOCLAST-ASSOCIATED IMMUNOGLOBULIN-LIKE RECEPTOR"/>
    <property type="match status" value="1"/>
</dbReference>
<evidence type="ECO:0000256" key="3">
    <source>
        <dbReference type="SAM" id="MobiDB-lite"/>
    </source>
</evidence>
<keyword evidence="2" id="KW-0393">Immunoglobulin domain</keyword>
<dbReference type="GO" id="GO:0002764">
    <property type="term" value="P:immune response-regulating signaling pathway"/>
    <property type="evidence" value="ECO:0007669"/>
    <property type="project" value="TreeGrafter"/>
</dbReference>
<dbReference type="SUPFAM" id="SSF48726">
    <property type="entry name" value="Immunoglobulin"/>
    <property type="match status" value="1"/>
</dbReference>
<dbReference type="PANTHER" id="PTHR11738">
    <property type="entry name" value="MHC CLASS I NK CELL RECEPTOR"/>
    <property type="match status" value="1"/>
</dbReference>
<evidence type="ECO:0000256" key="1">
    <source>
        <dbReference type="ARBA" id="ARBA00023157"/>
    </source>
</evidence>
<keyword evidence="5" id="KW-1185">Reference proteome</keyword>
<dbReference type="Proteomes" id="UP000322234">
    <property type="component" value="Unassembled WGS sequence"/>
</dbReference>
<reference evidence="4" key="1">
    <citation type="submission" date="2019-10" db="EMBL/GenBank/DDBJ databases">
        <title>The sequence and de novo assembly of the wild yak genome.</title>
        <authorList>
            <person name="Liu Y."/>
        </authorList>
    </citation>
    <scope>NUCLEOTIDE SEQUENCE [LARGE SCALE GENOMIC DNA]</scope>
    <source>
        <strain evidence="4">WY2019</strain>
    </source>
</reference>
<accession>A0A6B0SH40</accession>
<sequence length="180" mass="19506">MIHRDVSAELAEFFLEEVTPAQGGSYHCCYWRRGWDPDVWSHPSDALELLVTDPGVEALPPCSPCNVETGSCVLSSALELKHPEDGRRCRSDGDADRLSPLLAPQARAPRTTPRATSSAWGWAAWFSSRWAHWSFSTGTARTAPLATSGPEPGRAERKEKTLGSHGWTGPAGSPAAQLPE</sequence>
<evidence type="ECO:0000256" key="2">
    <source>
        <dbReference type="ARBA" id="ARBA00023319"/>
    </source>
</evidence>
<dbReference type="InterPro" id="IPR013783">
    <property type="entry name" value="Ig-like_fold"/>
</dbReference>
<dbReference type="GO" id="GO:0038064">
    <property type="term" value="F:collagen receptor activity"/>
    <property type="evidence" value="ECO:0007669"/>
    <property type="project" value="TreeGrafter"/>
</dbReference>
<comment type="caution">
    <text evidence="4">The sequence shown here is derived from an EMBL/GenBank/DDBJ whole genome shotgun (WGS) entry which is preliminary data.</text>
</comment>
<dbReference type="InterPro" id="IPR050412">
    <property type="entry name" value="Ig-like_Receptors_ImmuneReg"/>
</dbReference>
<organism evidence="4 5">
    <name type="scientific">Bos mutus</name>
    <name type="common">wild yak</name>
    <dbReference type="NCBI Taxonomy" id="72004"/>
    <lineage>
        <taxon>Eukaryota</taxon>
        <taxon>Metazoa</taxon>
        <taxon>Chordata</taxon>
        <taxon>Craniata</taxon>
        <taxon>Vertebrata</taxon>
        <taxon>Euteleostomi</taxon>
        <taxon>Mammalia</taxon>
        <taxon>Eutheria</taxon>
        <taxon>Laurasiatheria</taxon>
        <taxon>Artiodactyla</taxon>
        <taxon>Ruminantia</taxon>
        <taxon>Pecora</taxon>
        <taxon>Bovidae</taxon>
        <taxon>Bovinae</taxon>
        <taxon>Bos</taxon>
    </lineage>
</organism>
<protein>
    <submittedName>
        <fullName evidence="4">Uncharacterized protein</fullName>
    </submittedName>
</protein>
<evidence type="ECO:0000313" key="4">
    <source>
        <dbReference type="EMBL" id="MXQ99336.1"/>
    </source>
</evidence>
<feature type="compositionally biased region" description="Basic and acidic residues" evidence="3">
    <location>
        <begin position="153"/>
        <end position="162"/>
    </location>
</feature>
<feature type="region of interest" description="Disordered" evidence="3">
    <location>
        <begin position="84"/>
        <end position="114"/>
    </location>
</feature>
<dbReference type="AlphaFoldDB" id="A0A6B0SH40"/>
<dbReference type="Gene3D" id="2.60.40.10">
    <property type="entry name" value="Immunoglobulins"/>
    <property type="match status" value="1"/>
</dbReference>
<dbReference type="EMBL" id="VBQZ03000414">
    <property type="protein sequence ID" value="MXQ99336.1"/>
    <property type="molecule type" value="Genomic_DNA"/>
</dbReference>
<dbReference type="GO" id="GO:0005886">
    <property type="term" value="C:plasma membrane"/>
    <property type="evidence" value="ECO:0007669"/>
    <property type="project" value="TreeGrafter"/>
</dbReference>
<evidence type="ECO:0000313" key="5">
    <source>
        <dbReference type="Proteomes" id="UP000322234"/>
    </source>
</evidence>
<dbReference type="InterPro" id="IPR036179">
    <property type="entry name" value="Ig-like_dom_sf"/>
</dbReference>
<feature type="compositionally biased region" description="Basic and acidic residues" evidence="3">
    <location>
        <begin position="84"/>
        <end position="97"/>
    </location>
</feature>
<feature type="region of interest" description="Disordered" evidence="3">
    <location>
        <begin position="141"/>
        <end position="180"/>
    </location>
</feature>
<name>A0A6B0SH40_9CETA</name>
<gene>
    <name evidence="4" type="ORF">E5288_WYG015629</name>
</gene>
<keyword evidence="1" id="KW-1015">Disulfide bond</keyword>